<dbReference type="Gene3D" id="2.10.109.10">
    <property type="entry name" value="Umud Fragment, subunit A"/>
    <property type="match status" value="1"/>
</dbReference>
<evidence type="ECO:0000313" key="9">
    <source>
        <dbReference type="EMBL" id="GAA4033322.1"/>
    </source>
</evidence>
<dbReference type="InterPro" id="IPR039418">
    <property type="entry name" value="LexA-like"/>
</dbReference>
<evidence type="ECO:0000313" key="10">
    <source>
        <dbReference type="Proteomes" id="UP001501469"/>
    </source>
</evidence>
<dbReference type="EMBL" id="BAABDK010000014">
    <property type="protein sequence ID" value="GAA4033322.1"/>
    <property type="molecule type" value="Genomic_DNA"/>
</dbReference>
<dbReference type="InterPro" id="IPR006197">
    <property type="entry name" value="Peptidase_S24_LexA"/>
</dbReference>
<dbReference type="PANTHER" id="PTHR33516">
    <property type="entry name" value="LEXA REPRESSOR"/>
    <property type="match status" value="1"/>
</dbReference>
<keyword evidence="10" id="KW-1185">Reference proteome</keyword>
<evidence type="ECO:0000256" key="3">
    <source>
        <dbReference type="ARBA" id="ARBA00022801"/>
    </source>
</evidence>
<evidence type="ECO:0000256" key="4">
    <source>
        <dbReference type="ARBA" id="ARBA00022813"/>
    </source>
</evidence>
<dbReference type="SUPFAM" id="SSF51306">
    <property type="entry name" value="LexA/Signal peptidase"/>
    <property type="match status" value="1"/>
</dbReference>
<dbReference type="InterPro" id="IPR036286">
    <property type="entry name" value="LexA/Signal_pep-like_sf"/>
</dbReference>
<proteinExistence type="inferred from homology"/>
<dbReference type="Pfam" id="PF00717">
    <property type="entry name" value="Peptidase_S24"/>
    <property type="match status" value="1"/>
</dbReference>
<dbReference type="CDD" id="cd06529">
    <property type="entry name" value="S24_LexA-like"/>
    <property type="match status" value="1"/>
</dbReference>
<evidence type="ECO:0000256" key="1">
    <source>
        <dbReference type="ARBA" id="ARBA00007484"/>
    </source>
</evidence>
<keyword evidence="4 7" id="KW-0068">Autocatalytic cleavage</keyword>
<dbReference type="InterPro" id="IPR050077">
    <property type="entry name" value="LexA_repressor"/>
</dbReference>
<dbReference type="PRINTS" id="PR00726">
    <property type="entry name" value="LEXASERPTASE"/>
</dbReference>
<dbReference type="Proteomes" id="UP001501469">
    <property type="component" value="Unassembled WGS sequence"/>
</dbReference>
<dbReference type="PANTHER" id="PTHR33516:SF2">
    <property type="entry name" value="LEXA REPRESSOR-RELATED"/>
    <property type="match status" value="1"/>
</dbReference>
<organism evidence="9 10">
    <name type="scientific">Hymenobacter glaciei</name>
    <dbReference type="NCBI Taxonomy" id="877209"/>
    <lineage>
        <taxon>Bacteria</taxon>
        <taxon>Pseudomonadati</taxon>
        <taxon>Bacteroidota</taxon>
        <taxon>Cytophagia</taxon>
        <taxon>Cytophagales</taxon>
        <taxon>Hymenobacteraceae</taxon>
        <taxon>Hymenobacter</taxon>
    </lineage>
</organism>
<evidence type="ECO:0000256" key="2">
    <source>
        <dbReference type="ARBA" id="ARBA00022763"/>
    </source>
</evidence>
<name>A0ABP7TYT8_9BACT</name>
<dbReference type="NCBIfam" id="NF007621">
    <property type="entry name" value="PRK10276.1"/>
    <property type="match status" value="1"/>
</dbReference>
<dbReference type="InterPro" id="IPR015927">
    <property type="entry name" value="Peptidase_S24_S26A/B/C"/>
</dbReference>
<keyword evidence="3 7" id="KW-0378">Hydrolase</keyword>
<keyword evidence="5" id="KW-0234">DNA repair</keyword>
<keyword evidence="2" id="KW-0227">DNA damage</keyword>
<protein>
    <submittedName>
        <fullName evidence="9">Translesion error-prone DNA polymerase V autoproteolytic subunit</fullName>
    </submittedName>
</protein>
<evidence type="ECO:0000256" key="5">
    <source>
        <dbReference type="ARBA" id="ARBA00023204"/>
    </source>
</evidence>
<evidence type="ECO:0000256" key="6">
    <source>
        <dbReference type="ARBA" id="ARBA00023236"/>
    </source>
</evidence>
<dbReference type="RefSeq" id="WP_345052894.1">
    <property type="nucleotide sequence ID" value="NZ_BAABDK010000014.1"/>
</dbReference>
<evidence type="ECO:0000256" key="7">
    <source>
        <dbReference type="RuleBase" id="RU003991"/>
    </source>
</evidence>
<comment type="similarity">
    <text evidence="1 7">Belongs to the peptidase S24 family.</text>
</comment>
<feature type="domain" description="Peptidase S24/S26A/S26B/S26C" evidence="8">
    <location>
        <begin position="18"/>
        <end position="135"/>
    </location>
</feature>
<keyword evidence="6" id="KW-0742">SOS response</keyword>
<comment type="caution">
    <text evidence="9">The sequence shown here is derived from an EMBL/GenBank/DDBJ whole genome shotgun (WGS) entry which is preliminary data.</text>
</comment>
<evidence type="ECO:0000259" key="8">
    <source>
        <dbReference type="Pfam" id="PF00717"/>
    </source>
</evidence>
<reference evidence="10" key="1">
    <citation type="journal article" date="2019" name="Int. J. Syst. Evol. Microbiol.">
        <title>The Global Catalogue of Microorganisms (GCM) 10K type strain sequencing project: providing services to taxonomists for standard genome sequencing and annotation.</title>
        <authorList>
            <consortium name="The Broad Institute Genomics Platform"/>
            <consortium name="The Broad Institute Genome Sequencing Center for Infectious Disease"/>
            <person name="Wu L."/>
            <person name="Ma J."/>
        </authorList>
    </citation>
    <scope>NUCLEOTIDE SEQUENCE [LARGE SCALE GENOMIC DNA]</scope>
    <source>
        <strain evidence="10">JCM 17225</strain>
    </source>
</reference>
<sequence length="155" mass="16515">MANVILLGSIQAGLSTLPFIGTRLSCGFPSPAADYESEEVDLNRMMLRHPDASFLAHAQGDSMTGAGIHDGDVLAVDKSLKPAHGDIVVAWVGNECMVKRLMIRADSVALVAENAAYAPVVVRDAEELRIMGVVVLVLHPLVQEGRRGLGYVRPG</sequence>
<gene>
    <name evidence="9" type="ORF">GCM10022409_17030</name>
</gene>
<accession>A0ABP7TYT8</accession>